<dbReference type="EMBL" id="LUEZ02000107">
    <property type="protein sequence ID" value="RDB17872.1"/>
    <property type="molecule type" value="Genomic_DNA"/>
</dbReference>
<dbReference type="AlphaFoldDB" id="A0A369J954"/>
<evidence type="ECO:0000259" key="1">
    <source>
        <dbReference type="PROSITE" id="PS50127"/>
    </source>
</evidence>
<protein>
    <recommendedName>
        <fullName evidence="1">UBC core domain-containing protein</fullName>
    </recommendedName>
</protein>
<accession>A0A369J954</accession>
<comment type="caution">
    <text evidence="2">The sequence shown here is derived from an EMBL/GenBank/DDBJ whole genome shotgun (WGS) entry which is preliminary data.</text>
</comment>
<dbReference type="Gene3D" id="3.10.110.10">
    <property type="entry name" value="Ubiquitin Conjugating Enzyme"/>
    <property type="match status" value="1"/>
</dbReference>
<name>A0A369J954_HYPMA</name>
<sequence length="716" mass="81074">MSLPRPLLARLYHDLAELQESPYPGVALFTDDADIRKLCLVLTPPSGPWKDLSLHFDVELPTTWPMSPPRVQSSVSGIEHPNLFGSYICCDLLKEQFQLQEGYTGGYSPALALRGLFLQFLTFFSSTKVEQDYGGSIEIGDYTMVRYIREADVAKTIFQKATNGTSESDQTALEKLWKSSASEEVVINIYELPKGNTTQTAKLVSGGNTDRLHRFETVNPNWEATYNLVSKWTCKRCPYGSDDLPAHRIAVCNANDTDKPPVSALFTSPSSCLLEMLNDDVLLELASHLLSESLISFSIAYPRFHNLVTSSHVLLQRELRCFFLRTSLQDSILGIGVAFDPTPRTLSSDFDWLSLEAFTTHHVRRSIQKREFQYFLPLAFSLPHFERAREEIWACLAVLDEAVRDAEKAIIQRTGRTSTRQIASPQQPHQTVEVIYKMMNNIVVSLMKSCDDVLGSTSPHSRSGKSTLLHASEKAVISYCHLFHLLLCLSRSTPAIFRDATDRLRRFIQVPESRVKAHVPDLGELIVLITLVLAHPVAADGQPTITWALLNGPFLEEAIVRNVRWVLKDMPELEVLESGTSEYRLQKTFLKSKTSLRLIMFQITFLDMFIKTYAGAAGGGLARLDENYGFPEPEIPGRMVEEVKAIYRVDSWPGFFQRVRYARGLAFGKEKFSEMLRVAIRTSGQRGYHTPKPARELHLLWRDREFLEKKWIKGRS</sequence>
<dbReference type="Pfam" id="PF00179">
    <property type="entry name" value="UQ_con"/>
    <property type="match status" value="1"/>
</dbReference>
<evidence type="ECO:0000313" key="2">
    <source>
        <dbReference type="EMBL" id="RDB17872.1"/>
    </source>
</evidence>
<dbReference type="InterPro" id="IPR000608">
    <property type="entry name" value="UBC"/>
</dbReference>
<gene>
    <name evidence="2" type="ORF">Hypma_000711</name>
</gene>
<dbReference type="InParanoid" id="A0A369J954"/>
<dbReference type="SUPFAM" id="SSF54495">
    <property type="entry name" value="UBC-like"/>
    <property type="match status" value="1"/>
</dbReference>
<keyword evidence="3" id="KW-1185">Reference proteome</keyword>
<dbReference type="SMART" id="SM00212">
    <property type="entry name" value="UBCc"/>
    <property type="match status" value="1"/>
</dbReference>
<dbReference type="Proteomes" id="UP000076154">
    <property type="component" value="Unassembled WGS sequence"/>
</dbReference>
<dbReference type="InterPro" id="IPR016135">
    <property type="entry name" value="UBQ-conjugating_enzyme/RWD"/>
</dbReference>
<dbReference type="PROSITE" id="PS50127">
    <property type="entry name" value="UBC_2"/>
    <property type="match status" value="1"/>
</dbReference>
<organism evidence="2 3">
    <name type="scientific">Hypsizygus marmoreus</name>
    <name type="common">White beech mushroom</name>
    <name type="synonym">Agaricus marmoreus</name>
    <dbReference type="NCBI Taxonomy" id="39966"/>
    <lineage>
        <taxon>Eukaryota</taxon>
        <taxon>Fungi</taxon>
        <taxon>Dikarya</taxon>
        <taxon>Basidiomycota</taxon>
        <taxon>Agaricomycotina</taxon>
        <taxon>Agaricomycetes</taxon>
        <taxon>Agaricomycetidae</taxon>
        <taxon>Agaricales</taxon>
        <taxon>Tricholomatineae</taxon>
        <taxon>Lyophyllaceae</taxon>
        <taxon>Hypsizygus</taxon>
    </lineage>
</organism>
<feature type="domain" description="UBC core" evidence="1">
    <location>
        <begin position="6"/>
        <end position="167"/>
    </location>
</feature>
<reference evidence="2" key="1">
    <citation type="submission" date="2018-04" db="EMBL/GenBank/DDBJ databases">
        <title>Whole genome sequencing of Hypsizygus marmoreus.</title>
        <authorList>
            <person name="Choi I.-G."/>
            <person name="Min B."/>
            <person name="Kim J.-G."/>
            <person name="Kim S."/>
            <person name="Oh Y.-L."/>
            <person name="Kong W.-S."/>
            <person name="Park H."/>
            <person name="Jeong J."/>
            <person name="Song E.-S."/>
        </authorList>
    </citation>
    <scope>NUCLEOTIDE SEQUENCE [LARGE SCALE GENOMIC DNA]</scope>
    <source>
        <strain evidence="2">51987-8</strain>
    </source>
</reference>
<dbReference type="STRING" id="39966.A0A369J954"/>
<dbReference type="OrthoDB" id="109543at2759"/>
<proteinExistence type="predicted"/>
<evidence type="ECO:0000313" key="3">
    <source>
        <dbReference type="Proteomes" id="UP000076154"/>
    </source>
</evidence>